<dbReference type="EMBL" id="JARSBN010000001">
    <property type="protein sequence ID" value="MDG4714276.1"/>
    <property type="molecule type" value="Genomic_DNA"/>
</dbReference>
<name>A0ABT6FWW4_9FLAO</name>
<reference evidence="1 2" key="1">
    <citation type="submission" date="2023-03" db="EMBL/GenBank/DDBJ databases">
        <title>Strain YYF002 represents a novel species in the genus Winogradskyella isolated from seawater.</title>
        <authorList>
            <person name="Fu Z.-Y."/>
        </authorList>
    </citation>
    <scope>NUCLEOTIDE SEQUENCE [LARGE SCALE GENOMIC DNA]</scope>
    <source>
        <strain evidence="1 2">YYF002</strain>
    </source>
</reference>
<keyword evidence="2" id="KW-1185">Reference proteome</keyword>
<accession>A0ABT6FWW4</accession>
<proteinExistence type="predicted"/>
<protein>
    <submittedName>
        <fullName evidence="1">SRPBCC family protein</fullName>
    </submittedName>
</protein>
<dbReference type="RefSeq" id="WP_278003768.1">
    <property type="nucleotide sequence ID" value="NZ_JARSBN010000001.1"/>
</dbReference>
<evidence type="ECO:0000313" key="1">
    <source>
        <dbReference type="EMBL" id="MDG4714276.1"/>
    </source>
</evidence>
<gene>
    <name evidence="1" type="ORF">P7122_00200</name>
</gene>
<dbReference type="Proteomes" id="UP001529085">
    <property type="component" value="Unassembled WGS sequence"/>
</dbReference>
<dbReference type="SUPFAM" id="SSF55961">
    <property type="entry name" value="Bet v1-like"/>
    <property type="match status" value="1"/>
</dbReference>
<dbReference type="Gene3D" id="3.30.530.20">
    <property type="match status" value="1"/>
</dbReference>
<dbReference type="CDD" id="cd07812">
    <property type="entry name" value="SRPBCC"/>
    <property type="match status" value="1"/>
</dbReference>
<evidence type="ECO:0000313" key="2">
    <source>
        <dbReference type="Proteomes" id="UP001529085"/>
    </source>
</evidence>
<sequence>MKYTTEIVIEKPLLEVTRKMDSTENMKHWQEGLISAEHISGTPGEFGAKMKLKYKHGKRKMELIETITKQDFPNEFHATYATKGVRNIQQNYFESTSEGHTKWICVNEFEPTTFMMNAMLFLMPKAFKKQTKKFMTNFKNFAEKSISVSNA</sequence>
<dbReference type="InterPro" id="IPR023393">
    <property type="entry name" value="START-like_dom_sf"/>
</dbReference>
<comment type="caution">
    <text evidence="1">The sequence shown here is derived from an EMBL/GenBank/DDBJ whole genome shotgun (WGS) entry which is preliminary data.</text>
</comment>
<organism evidence="1 2">
    <name type="scientific">Winogradskyella marincola</name>
    <dbReference type="NCBI Taxonomy" id="3037795"/>
    <lineage>
        <taxon>Bacteria</taxon>
        <taxon>Pseudomonadati</taxon>
        <taxon>Bacteroidota</taxon>
        <taxon>Flavobacteriia</taxon>
        <taxon>Flavobacteriales</taxon>
        <taxon>Flavobacteriaceae</taxon>
        <taxon>Winogradskyella</taxon>
    </lineage>
</organism>